<protein>
    <recommendedName>
        <fullName evidence="4">P-loop containing nucleoside triphosphate hydrolase protein</fullName>
    </recommendedName>
</protein>
<dbReference type="InterPro" id="IPR053226">
    <property type="entry name" value="Pyrrolopyrazine_biosynth_F"/>
</dbReference>
<evidence type="ECO:0008006" key="4">
    <source>
        <dbReference type="Google" id="ProtNLM"/>
    </source>
</evidence>
<dbReference type="InterPro" id="IPR027417">
    <property type="entry name" value="P-loop_NTPase"/>
</dbReference>
<dbReference type="Pfam" id="PF19798">
    <property type="entry name" value="Sulfotransfer_5"/>
    <property type="match status" value="1"/>
</dbReference>
<reference evidence="2" key="1">
    <citation type="submission" date="2020-05" db="EMBL/GenBank/DDBJ databases">
        <title>Phylogenomic resolution of chytrid fungi.</title>
        <authorList>
            <person name="Stajich J.E."/>
            <person name="Amses K."/>
            <person name="Simmons R."/>
            <person name="Seto K."/>
            <person name="Myers J."/>
            <person name="Bonds A."/>
            <person name="Quandt C.A."/>
            <person name="Barry K."/>
            <person name="Liu P."/>
            <person name="Grigoriev I."/>
            <person name="Longcore J.E."/>
            <person name="James T.Y."/>
        </authorList>
    </citation>
    <scope>NUCLEOTIDE SEQUENCE</scope>
    <source>
        <strain evidence="2">JEL0318</strain>
    </source>
</reference>
<organism evidence="2 3">
    <name type="scientific">Rhizophlyctis rosea</name>
    <dbReference type="NCBI Taxonomy" id="64517"/>
    <lineage>
        <taxon>Eukaryota</taxon>
        <taxon>Fungi</taxon>
        <taxon>Fungi incertae sedis</taxon>
        <taxon>Chytridiomycota</taxon>
        <taxon>Chytridiomycota incertae sedis</taxon>
        <taxon>Chytridiomycetes</taxon>
        <taxon>Rhizophlyctidales</taxon>
        <taxon>Rhizophlyctidaceae</taxon>
        <taxon>Rhizophlyctis</taxon>
    </lineage>
</organism>
<feature type="compositionally biased region" description="Low complexity" evidence="1">
    <location>
        <begin position="24"/>
        <end position="44"/>
    </location>
</feature>
<evidence type="ECO:0000313" key="3">
    <source>
        <dbReference type="Proteomes" id="UP001212841"/>
    </source>
</evidence>
<sequence length="341" mass="39385">MLLRDDAPISLFPYIYSIPTAPLHHSASPPPHASYKISPKSSPKPARRISNRNLIILWCAPRSVSTAFERAFISHPTTHALHEPFSIPYHFGPNPDRLCPRFEQKCNASFWDIYKEVKSLTESAPANQLKNLKSMQTVPSDDSNINNIFIKELAYCVTERCGGTKTGTGSLNPTEMTKLLRPITHNTFIIRNPNQQILSLYRQMRRAHPTWELTAQNLWEESGVGQLFQLFLFVRQQNETTVVVDADDLREDPERVIRRYCEEVGVEFSEGMLEWEEGMPEQWKVWGDRGWHDVAVKSTGIGKVEKKQEEEEEVPGYVREVVERCMPIYRQMWESRIRVSL</sequence>
<dbReference type="PANTHER" id="PTHR48419:SF1">
    <property type="entry name" value="SULFOTRANSFERASE DOMAIN-CONTAINING PROTEIN"/>
    <property type="match status" value="1"/>
</dbReference>
<dbReference type="AlphaFoldDB" id="A0AAD5SJE5"/>
<gene>
    <name evidence="2" type="ORF">HK097_004346</name>
</gene>
<dbReference type="Proteomes" id="UP001212841">
    <property type="component" value="Unassembled WGS sequence"/>
</dbReference>
<keyword evidence="3" id="KW-1185">Reference proteome</keyword>
<evidence type="ECO:0000256" key="1">
    <source>
        <dbReference type="SAM" id="MobiDB-lite"/>
    </source>
</evidence>
<dbReference type="SUPFAM" id="SSF52540">
    <property type="entry name" value="P-loop containing nucleoside triphosphate hydrolases"/>
    <property type="match status" value="1"/>
</dbReference>
<dbReference type="EMBL" id="JADGJD010000021">
    <property type="protein sequence ID" value="KAJ3056774.1"/>
    <property type="molecule type" value="Genomic_DNA"/>
</dbReference>
<name>A0AAD5SJE5_9FUNG</name>
<dbReference type="PANTHER" id="PTHR48419">
    <property type="entry name" value="SULFOTRANSFERASE DOMAIN-CONTAINING PROTEIN"/>
    <property type="match status" value="1"/>
</dbReference>
<comment type="caution">
    <text evidence="2">The sequence shown here is derived from an EMBL/GenBank/DDBJ whole genome shotgun (WGS) entry which is preliminary data.</text>
</comment>
<dbReference type="Gene3D" id="3.40.50.300">
    <property type="entry name" value="P-loop containing nucleotide triphosphate hydrolases"/>
    <property type="match status" value="1"/>
</dbReference>
<proteinExistence type="predicted"/>
<accession>A0AAD5SJE5</accession>
<evidence type="ECO:0000313" key="2">
    <source>
        <dbReference type="EMBL" id="KAJ3056774.1"/>
    </source>
</evidence>
<feature type="region of interest" description="Disordered" evidence="1">
    <location>
        <begin position="24"/>
        <end position="46"/>
    </location>
</feature>